<sequence length="2804" mass="308423">MSKQAKKQERHSEKKDADSLTHEIKVHTGLPPQVDGQIRCFCTLSVPQVIWTVPKPPGRALVRVKWWGETGDGVLFRPYDIKKGGKSQHNRTTAKYAVRSGPLQFATYLKDMGSLKLDVLTAPKSDACGQAQVPKIGLLTSSKPINGFFPVVSSNGEKLANLQVSLMLEPIVTPEDSVDMVPTTDSGLHENWRSYDPMVTQAGVRPLPHAETITASQPDFSVPAFNGHNQQQMLGANNENKINLGTSFKNSQPEEMSSYGAVQGKDLLSMIVDRGLKLRQAMVVSSLPGDTASAPSNPDAFSPSKLQMALMGSPKSGSDFVPSPFRNMDFKSEQTSISSDMTFDPALSMLADPMIDNSLLQDLFYAQDGTEQFDLDFFRGQHYLQHPVGEQHISQPARLLGGSGQTHTDDPKEDLGNKRPPSRTSSLASLNLIDQDAASNCEKKRGKRKARSRSRSKSTTRSRSRSNSNTRTDSQSNTPRRSAKLSKKSSNAKENVPLITKVKNDSKGKSKVRSRSRSSSRSRSRSRRRKSIASADDSIDIDVMSTARSETSGLVLTSSKVRENQASLSVDVLERLSRIHFAKVKIEHLQITKPGEPSDFPGKHKSGRPPRPQSLKRAGTYIIEYHFPMAGSSSPGKSTQNVPSDYITVPSQKTENEAIVFQHESTFPVVFDANTIEKWWRSALVFRLFHKETQGPALLVGSGGISLKSILRSQNLSVLRDIEIADSRRKNTSKSSALNSSISSFGQLKVSVNLASDLEQPGHHGLVDANIDQNFVKSIKKTVDLPVSSKAYAHTKNTVSGLPPQSPRPRPQEKFEASQSKLPMKDVKGYDEMTLPQQDFSTLQLHALLLIQEGCRTTHLLNPKTQMYSEGQNSLACNTYVVCKMVWCKDSLHSDVCWGTVNPKFNFLQVSPVHLTASLLERLKDNYIIVEVWDRRIGANGDKLIGMVKLSLQQFFLSFRNKKIARALLNSEYPVVAIDNFMPIVDPFSGLHVGQLKVLLAMGSEMQVANLKTVVLSVGDLSLMPGKAEVERRVPGLVQNQHLMAGKEAHEFSVQIDGFTGLKLSDNMIWGEADCFIQFFFPAQDEELKEKMGAGDGLACLKCFRTVTTLCTPDAAFHDTSVHKLTLPAGVPVQRELLTACAKSSGCVSGLSFEVWCRYYQPNIRDQLIAKCVLPLAKLSAMITMHKPGEQCMQAFSLKLTQVGSDVVAGSPDPFTQQQNNAGNLNFSITYRKQQLHSNLSSTPANDSQDICLSVGVLRACGLKSAAQHVAQFDPSMKYPADVGVNAYVRINISLFGKENEKVTKTIAKSFAPEFSYFMDMSCPLVISNGHYSKATSLAEMLESGIATFEIWHQVSPTAYQDNQQKLSRDGIAVQKLAHHTGDILLGTSVIPLTSLLSRRTGLNGWFPINLPSLAFEGHDRVSEVQAESSLDQAIGGLELTVKFSHQDDRDRAIKAARNIGWSSFDISPEQIDWHEEDDSTKSHSITIVIDHVSFPTELALIKGDTTVNKAARCYIRYKFYDKAAVVTKSGRLKISGEGLLISTLSHRKDFSLPHTAPLQWYLREERLEIQAWLTFGREQDLRRSRQRDKWLGSCYIDLESLTGARRGRQRVSGLFPLFKPGTDNLKSAFVKADIVSRLCSSSKDMNSTNPNICYDESESVTETEQSMEDIQLWARNFTVDKTPTKKGQNGEQGFADVTSFGVLLAIERAMHLPMVTERNRSGEVNPTTYVSYQSAERSKPSYTPVFPNTCNPTWDYAVETRLNSQYLHDSNKNLVLKVWHKPADAPKTPDKSCDKVLGFVSVDLGPLNKGLQQICGWYNILDFNGQCRGQIKVSITPQDQQPVSIPSSNSFILPMFGKSMSMMDTHTQTVADQLVSLQQQLKHWMASQTSKLFATDGDVTVKSNLTGLDEDSSSATGQNASENVTESRPKLNLASVSDDTPTSYLFSSLRRQLEDLDTMTQKMKLRLSTTSDSDTGQQPINSGRSADILNGTVSGISTIHTASSLMNTRERFHAESSENGVSQELSHSRSINISTLEFPAETAEKSEQNNPVGPSGRFLDSGVFSSKNFYDRSQDNEPDSQRSGRSVSSDPAAGQDSLSQPAHRIPPQQADTFETGSHSDAAGKTQPFIPVGDSSETSGNSHGFMPDSHRVNDTNTLTSINFPASRGEAENTVAGTSSDAVSTLGSKHSRASGSLKSEQTVVYNDEDEYAGEDEDENDHEHSLYGSYHHYRALLDEEEKDGDKAEKREDEEEEGEIVEVVPRSLNNISTVLALQAKEDFGVSEENVRGEDLKLPHGLNTDTHQGHDSLCSGDNEDSFFQEVAIRPSNDQPEEVLDKDSDHLKNEVDVAVDQVQSLQISDVEDWLEKHVKDSDKDDQQSLSISAVYERAQATLNEMEDVAELGFTATDSLLKGGGPTTPRQGALLQSERGVHDMRLDLFDHKDEAPGNTFRSSSDVDGGVWRQDIEDLSDEEILQHRHTGTLSDKEVDEAESRLDDMHLVVEDKKDEPSAKQMQCLSKVQLENSSNSGESHRSVSSSTALQYGNDDSVDGEANQDVVPELGNGPSAIFSAGNKAFEYPFTLELEDLQSALKTCGADGDLPRRDHENSPLQSPHSAGSQVSSGSSRLDKTGDSGASKEQSFDKSGPSKDHSETNNIPERAYVDTNVDSTVDSAYVDSDSCHPSSAGINTSSKGAGSVYNFMQDDSGVGQLSHTLSGESSRIKLTNFFMPNEEMEASLRALQSATSDTNKGFQKNLRAQEKVMAASQLVTKLAERRTVTSTSVKNKRPPSAKEAKRIAKIFTSKAS</sequence>
<feature type="region of interest" description="Disordered" evidence="1">
    <location>
        <begin position="2518"/>
        <end position="2566"/>
    </location>
</feature>
<dbReference type="Proteomes" id="UP001283361">
    <property type="component" value="Unassembled WGS sequence"/>
</dbReference>
<feature type="region of interest" description="Disordered" evidence="1">
    <location>
        <begin position="590"/>
        <end position="614"/>
    </location>
</feature>
<dbReference type="InterPro" id="IPR035892">
    <property type="entry name" value="C2_domain_sf"/>
</dbReference>
<comment type="caution">
    <text evidence="3">The sequence shown here is derived from an EMBL/GenBank/DDBJ whole genome shotgun (WGS) entry which is preliminary data.</text>
</comment>
<dbReference type="PROSITE" id="PS50004">
    <property type="entry name" value="C2"/>
    <property type="match status" value="1"/>
</dbReference>
<evidence type="ECO:0000256" key="1">
    <source>
        <dbReference type="SAM" id="MobiDB-lite"/>
    </source>
</evidence>
<dbReference type="InterPro" id="IPR057537">
    <property type="entry name" value="C2_C2CD3_N"/>
</dbReference>
<feature type="compositionally biased region" description="Low complexity" evidence="1">
    <location>
        <begin position="2610"/>
        <end position="2624"/>
    </location>
</feature>
<protein>
    <recommendedName>
        <fullName evidence="2">C2 domain-containing protein</fullName>
    </recommendedName>
</protein>
<feature type="compositionally biased region" description="Polar residues" evidence="1">
    <location>
        <begin position="1968"/>
        <end position="1985"/>
    </location>
</feature>
<evidence type="ECO:0000313" key="4">
    <source>
        <dbReference type="Proteomes" id="UP001283361"/>
    </source>
</evidence>
<feature type="compositionally biased region" description="Basic and acidic residues" evidence="1">
    <location>
        <begin position="2070"/>
        <end position="2083"/>
    </location>
</feature>
<feature type="compositionally biased region" description="Polar residues" evidence="1">
    <location>
        <begin position="2518"/>
        <end position="2541"/>
    </location>
</feature>
<dbReference type="GO" id="GO:0034451">
    <property type="term" value="C:centriolar satellite"/>
    <property type="evidence" value="ECO:0007669"/>
    <property type="project" value="TreeGrafter"/>
</dbReference>
<feature type="region of interest" description="Disordered" evidence="1">
    <location>
        <begin position="398"/>
        <end position="533"/>
    </location>
</feature>
<feature type="compositionally biased region" description="Basic residues" evidence="1">
    <location>
        <begin position="509"/>
        <end position="531"/>
    </location>
</feature>
<keyword evidence="4" id="KW-1185">Reference proteome</keyword>
<feature type="region of interest" description="Disordered" evidence="1">
    <location>
        <begin position="2776"/>
        <end position="2804"/>
    </location>
</feature>
<dbReference type="PANTHER" id="PTHR21254:SF1">
    <property type="entry name" value="C2 DOMAIN-CONTAINING PROTEIN 3"/>
    <property type="match status" value="1"/>
</dbReference>
<feature type="compositionally biased region" description="Low complexity" evidence="1">
    <location>
        <begin position="465"/>
        <end position="478"/>
    </location>
</feature>
<dbReference type="InterPro" id="IPR000008">
    <property type="entry name" value="C2_dom"/>
</dbReference>
<feature type="region of interest" description="Disordered" evidence="1">
    <location>
        <begin position="1"/>
        <end position="22"/>
    </location>
</feature>
<dbReference type="SUPFAM" id="SSF49562">
    <property type="entry name" value="C2 domain (Calcium/lipid-binding domain, CaLB)"/>
    <property type="match status" value="2"/>
</dbReference>
<evidence type="ECO:0000313" key="3">
    <source>
        <dbReference type="EMBL" id="KAK3784712.1"/>
    </source>
</evidence>
<dbReference type="GO" id="GO:0060271">
    <property type="term" value="P:cilium assembly"/>
    <property type="evidence" value="ECO:0007669"/>
    <property type="project" value="TreeGrafter"/>
</dbReference>
<gene>
    <name evidence="3" type="ORF">RRG08_032166</name>
</gene>
<feature type="region of interest" description="Disordered" evidence="1">
    <location>
        <begin position="1905"/>
        <end position="1937"/>
    </location>
</feature>
<dbReference type="Pfam" id="PF25339">
    <property type="entry name" value="C2_C2CD3_N"/>
    <property type="match status" value="1"/>
</dbReference>
<feature type="compositionally biased region" description="Polar residues" evidence="1">
    <location>
        <begin position="2110"/>
        <end position="2119"/>
    </location>
</feature>
<organism evidence="3 4">
    <name type="scientific">Elysia crispata</name>
    <name type="common">lettuce slug</name>
    <dbReference type="NCBI Taxonomy" id="231223"/>
    <lineage>
        <taxon>Eukaryota</taxon>
        <taxon>Metazoa</taxon>
        <taxon>Spiralia</taxon>
        <taxon>Lophotrochozoa</taxon>
        <taxon>Mollusca</taxon>
        <taxon>Gastropoda</taxon>
        <taxon>Heterobranchia</taxon>
        <taxon>Euthyneura</taxon>
        <taxon>Panpulmonata</taxon>
        <taxon>Sacoglossa</taxon>
        <taxon>Placobranchoidea</taxon>
        <taxon>Plakobranchidae</taxon>
        <taxon>Elysia</taxon>
    </lineage>
</organism>
<evidence type="ECO:0000259" key="2">
    <source>
        <dbReference type="PROSITE" id="PS50004"/>
    </source>
</evidence>
<feature type="domain" description="C2" evidence="2">
    <location>
        <begin position="1684"/>
        <end position="1819"/>
    </location>
</feature>
<feature type="compositionally biased region" description="Polar residues" evidence="1">
    <location>
        <begin position="1914"/>
        <end position="1927"/>
    </location>
</feature>
<dbReference type="Pfam" id="PF00168">
    <property type="entry name" value="C2"/>
    <property type="match status" value="2"/>
</dbReference>
<dbReference type="GO" id="GO:0071539">
    <property type="term" value="P:protein localization to centrosome"/>
    <property type="evidence" value="ECO:0007669"/>
    <property type="project" value="TreeGrafter"/>
</dbReference>
<feature type="compositionally biased region" description="Polar residues" evidence="1">
    <location>
        <begin position="2154"/>
        <end position="2163"/>
    </location>
</feature>
<dbReference type="CDD" id="cd00030">
    <property type="entry name" value="C2"/>
    <property type="match status" value="2"/>
</dbReference>
<dbReference type="EMBL" id="JAWDGP010002216">
    <property type="protein sequence ID" value="KAK3784712.1"/>
    <property type="molecule type" value="Genomic_DNA"/>
</dbReference>
<feature type="region of interest" description="Disordered" evidence="1">
    <location>
        <begin position="1968"/>
        <end position="1989"/>
    </location>
</feature>
<feature type="region of interest" description="Disordered" evidence="1">
    <location>
        <begin position="2040"/>
        <end position="2198"/>
    </location>
</feature>
<feature type="compositionally biased region" description="Polar residues" evidence="1">
    <location>
        <begin position="2174"/>
        <end position="2198"/>
    </location>
</feature>
<reference evidence="3" key="1">
    <citation type="journal article" date="2023" name="G3 (Bethesda)">
        <title>A reference genome for the long-term kleptoplast-retaining sea slug Elysia crispata morphotype clarki.</title>
        <authorList>
            <person name="Eastman K.E."/>
            <person name="Pendleton A.L."/>
            <person name="Shaikh M.A."/>
            <person name="Suttiyut T."/>
            <person name="Ogas R."/>
            <person name="Tomko P."/>
            <person name="Gavelis G."/>
            <person name="Widhalm J.R."/>
            <person name="Wisecaver J.H."/>
        </authorList>
    </citation>
    <scope>NUCLEOTIDE SEQUENCE</scope>
    <source>
        <strain evidence="3">ECLA1</strain>
    </source>
</reference>
<feature type="compositionally biased region" description="Basic residues" evidence="1">
    <location>
        <begin position="444"/>
        <end position="464"/>
    </location>
</feature>
<feature type="region of interest" description="Disordered" evidence="1">
    <location>
        <begin position="2594"/>
        <end position="2662"/>
    </location>
</feature>
<dbReference type="Gene3D" id="2.60.40.150">
    <property type="entry name" value="C2 domain"/>
    <property type="match status" value="2"/>
</dbReference>
<feature type="compositionally biased region" description="Basic and acidic residues" evidence="1">
    <location>
        <begin position="2638"/>
        <end position="2651"/>
    </location>
</feature>
<feature type="region of interest" description="Disordered" evidence="1">
    <location>
        <begin position="794"/>
        <end position="820"/>
    </location>
</feature>
<proteinExistence type="predicted"/>
<accession>A0AAE1DVX9</accession>
<feature type="compositionally biased region" description="Basic and acidic residues" evidence="1">
    <location>
        <begin position="407"/>
        <end position="417"/>
    </location>
</feature>
<dbReference type="SMART" id="SM00239">
    <property type="entry name" value="C2"/>
    <property type="match status" value="3"/>
</dbReference>
<dbReference type="PANTHER" id="PTHR21254">
    <property type="entry name" value="C2 DOMAIN-CONTAINING PROTEIN 3"/>
    <property type="match status" value="1"/>
</dbReference>
<dbReference type="GO" id="GO:0005814">
    <property type="term" value="C:centriole"/>
    <property type="evidence" value="ECO:0007669"/>
    <property type="project" value="TreeGrafter"/>
</dbReference>
<name>A0AAE1DVX9_9GAST</name>
<dbReference type="GO" id="GO:0061511">
    <property type="term" value="P:centriole elongation"/>
    <property type="evidence" value="ECO:0007669"/>
    <property type="project" value="TreeGrafter"/>
</dbReference>